<dbReference type="Pfam" id="PF00561">
    <property type="entry name" value="Abhydrolase_1"/>
    <property type="match status" value="1"/>
</dbReference>
<reference evidence="3" key="1">
    <citation type="submission" date="2021-01" db="EMBL/GenBank/DDBJ databases">
        <title>Adiantum capillus-veneris genome.</title>
        <authorList>
            <person name="Fang Y."/>
            <person name="Liao Q."/>
        </authorList>
    </citation>
    <scope>NUCLEOTIDE SEQUENCE</scope>
    <source>
        <strain evidence="3">H3</strain>
        <tissue evidence="3">Leaf</tissue>
    </source>
</reference>
<feature type="domain" description="AB hydrolase-1" evidence="2">
    <location>
        <begin position="122"/>
        <end position="227"/>
    </location>
</feature>
<dbReference type="PANTHER" id="PTHR42977:SF3">
    <property type="entry name" value="AB HYDROLASE-1 DOMAIN-CONTAINING PROTEIN"/>
    <property type="match status" value="1"/>
</dbReference>
<dbReference type="EMBL" id="JABFUD020000011">
    <property type="protein sequence ID" value="KAI5073188.1"/>
    <property type="molecule type" value="Genomic_DNA"/>
</dbReference>
<dbReference type="AlphaFoldDB" id="A0A9D4UTR6"/>
<evidence type="ECO:0000313" key="3">
    <source>
        <dbReference type="EMBL" id="KAI5073188.1"/>
    </source>
</evidence>
<dbReference type="OrthoDB" id="6431331at2759"/>
<dbReference type="Proteomes" id="UP000886520">
    <property type="component" value="Chromosome 11"/>
</dbReference>
<evidence type="ECO:0000256" key="1">
    <source>
        <dbReference type="ARBA" id="ARBA00022801"/>
    </source>
</evidence>
<accession>A0A9D4UTR6</accession>
<dbReference type="PRINTS" id="PR00111">
    <property type="entry name" value="ABHYDROLASE"/>
</dbReference>
<proteinExistence type="predicted"/>
<gene>
    <name evidence="3" type="ORF">GOP47_0011201</name>
</gene>
<dbReference type="InterPro" id="IPR051340">
    <property type="entry name" value="Haloalkane_dehalogenase"/>
</dbReference>
<dbReference type="PANTHER" id="PTHR42977">
    <property type="entry name" value="HYDROLASE-RELATED"/>
    <property type="match status" value="1"/>
</dbReference>
<name>A0A9D4UTR6_ADICA</name>
<dbReference type="InterPro" id="IPR000073">
    <property type="entry name" value="AB_hydrolase_1"/>
</dbReference>
<organism evidence="3 4">
    <name type="scientific">Adiantum capillus-veneris</name>
    <name type="common">Maidenhair fern</name>
    <dbReference type="NCBI Taxonomy" id="13818"/>
    <lineage>
        <taxon>Eukaryota</taxon>
        <taxon>Viridiplantae</taxon>
        <taxon>Streptophyta</taxon>
        <taxon>Embryophyta</taxon>
        <taxon>Tracheophyta</taxon>
        <taxon>Polypodiopsida</taxon>
        <taxon>Polypodiidae</taxon>
        <taxon>Polypodiales</taxon>
        <taxon>Pteridineae</taxon>
        <taxon>Pteridaceae</taxon>
        <taxon>Vittarioideae</taxon>
        <taxon>Adiantum</taxon>
    </lineage>
</organism>
<evidence type="ECO:0000313" key="4">
    <source>
        <dbReference type="Proteomes" id="UP000886520"/>
    </source>
</evidence>
<dbReference type="InterPro" id="IPR029058">
    <property type="entry name" value="AB_hydrolase_fold"/>
</dbReference>
<evidence type="ECO:0000259" key="2">
    <source>
        <dbReference type="Pfam" id="PF00561"/>
    </source>
</evidence>
<keyword evidence="4" id="KW-1185">Reference proteome</keyword>
<dbReference type="Gene3D" id="3.40.50.1820">
    <property type="entry name" value="alpha/beta hydrolase"/>
    <property type="match status" value="1"/>
</dbReference>
<keyword evidence="1" id="KW-0378">Hydrolase</keyword>
<dbReference type="SUPFAM" id="SSF53474">
    <property type="entry name" value="alpha/beta-Hydrolases"/>
    <property type="match status" value="1"/>
</dbReference>
<protein>
    <recommendedName>
        <fullName evidence="2">AB hydrolase-1 domain-containing protein</fullName>
    </recommendedName>
</protein>
<sequence length="381" mass="42621">MSSCFQQLLLCPPLHPAEFQTRATFKRRLPCRSLYVDDEDYLVDAPVSVGDGFSFAGGKYSSEEGPSEKWFARGKMVNAYAVKDKSKKAQDPIFGLAMGAASQVSEDYLRWFSVEEGDNQKPAVLLVHGFPSQSYSYRKVLPVLSTDFHVVAFDWLGFGFSDKPQVNYGFNYTMEEYISALTDLVESLGLEKMSIVGQGFAAPLVLEFARRNEDKVDRLVLLNPPVTEQHAKLPSSLSIFTNFLLGEVFVQDPLKAGENPLNECGPYILDEEDAMVYRRPYLMSGSAGFALQAVSKELKKELKGLINNSRQILSDPKWSKRTSVIWGLKDRWLVFSGVKEFTTSAGLQLTELDEVGHHAQEDFPEEVGAALRTCLKRPLLV</sequence>
<comment type="caution">
    <text evidence="3">The sequence shown here is derived from an EMBL/GenBank/DDBJ whole genome shotgun (WGS) entry which is preliminary data.</text>
</comment>
<dbReference type="GO" id="GO:0004301">
    <property type="term" value="F:epoxide hydrolase activity"/>
    <property type="evidence" value="ECO:0007669"/>
    <property type="project" value="TreeGrafter"/>
</dbReference>